<dbReference type="Gene3D" id="1.10.10.10">
    <property type="entry name" value="Winged helix-like DNA-binding domain superfamily/Winged helix DNA-binding domain"/>
    <property type="match status" value="1"/>
</dbReference>
<dbReference type="PRINTS" id="PR00046">
    <property type="entry name" value="SIGMA70FCT"/>
</dbReference>
<evidence type="ECO:0000313" key="2">
    <source>
        <dbReference type="EMBL" id="GAA0948621.1"/>
    </source>
</evidence>
<gene>
    <name evidence="2" type="ORF">GCM10009554_46420</name>
</gene>
<dbReference type="Proteomes" id="UP001500542">
    <property type="component" value="Unassembled WGS sequence"/>
</dbReference>
<dbReference type="EMBL" id="BAAAHK010000011">
    <property type="protein sequence ID" value="GAA0948621.1"/>
    <property type="molecule type" value="Genomic_DNA"/>
</dbReference>
<reference evidence="2 3" key="1">
    <citation type="journal article" date="2019" name="Int. J. Syst. Evol. Microbiol.">
        <title>The Global Catalogue of Microorganisms (GCM) 10K type strain sequencing project: providing services to taxonomists for standard genome sequencing and annotation.</title>
        <authorList>
            <consortium name="The Broad Institute Genomics Platform"/>
            <consortium name="The Broad Institute Genome Sequencing Center for Infectious Disease"/>
            <person name="Wu L."/>
            <person name="Ma J."/>
        </authorList>
    </citation>
    <scope>NUCLEOTIDE SEQUENCE [LARGE SCALE GENOMIC DNA]</scope>
    <source>
        <strain evidence="2 3">JCM 10977</strain>
    </source>
</reference>
<dbReference type="Pfam" id="PF04545">
    <property type="entry name" value="Sigma70_r4"/>
    <property type="match status" value="1"/>
</dbReference>
<dbReference type="SUPFAM" id="SSF88659">
    <property type="entry name" value="Sigma3 and sigma4 domains of RNA polymerase sigma factors"/>
    <property type="match status" value="1"/>
</dbReference>
<dbReference type="PANTHER" id="PTHR30603:SF59">
    <property type="entry name" value="RNA POLYMERASE PRINCIPAL SIGMA FACTOR HRDA"/>
    <property type="match status" value="1"/>
</dbReference>
<accession>A0ABN1QXX3</accession>
<protein>
    <recommendedName>
        <fullName evidence="1">RNA polymerase sigma-70 domain-containing protein</fullName>
    </recommendedName>
</protein>
<feature type="domain" description="RNA polymerase sigma-70" evidence="1">
    <location>
        <begin position="53"/>
        <end position="79"/>
    </location>
</feature>
<dbReference type="CDD" id="cd06171">
    <property type="entry name" value="Sigma70_r4"/>
    <property type="match status" value="1"/>
</dbReference>
<comment type="caution">
    <text evidence="2">The sequence shown here is derived from an EMBL/GenBank/DDBJ whole genome shotgun (WGS) entry which is preliminary data.</text>
</comment>
<keyword evidence="3" id="KW-1185">Reference proteome</keyword>
<dbReference type="PROSITE" id="PS00716">
    <property type="entry name" value="SIGMA70_2"/>
    <property type="match status" value="1"/>
</dbReference>
<name>A0ABN1QXX3_9ACTN</name>
<dbReference type="InterPro" id="IPR050239">
    <property type="entry name" value="Sigma-70_RNA_pol_init_factors"/>
</dbReference>
<sequence>MKRRGQSPSDPTARRAYPEEALELLLEVLKTLSPRELGVVTMRFGLASARPRTQEEIGRVYGVTCVRIRQIESKTMSKLRSGAEGKVLFSPEDFGRMPEHIRERAMRRVREELDLGSAGQDPLVYCDRHGWTDPDYSSLQVCKSCPCRTTATVWNGRPRDYCSDACRQAAYRARQKERNSNRRTQPPA</sequence>
<dbReference type="PANTHER" id="PTHR30603">
    <property type="entry name" value="RNA POLYMERASE SIGMA FACTOR RPO"/>
    <property type="match status" value="1"/>
</dbReference>
<evidence type="ECO:0000259" key="1">
    <source>
        <dbReference type="PROSITE" id="PS00716"/>
    </source>
</evidence>
<dbReference type="InterPro" id="IPR013324">
    <property type="entry name" value="RNA_pol_sigma_r3/r4-like"/>
</dbReference>
<evidence type="ECO:0000313" key="3">
    <source>
        <dbReference type="Proteomes" id="UP001500542"/>
    </source>
</evidence>
<proteinExistence type="predicted"/>
<dbReference type="InterPro" id="IPR000943">
    <property type="entry name" value="RNA_pol_sigma70"/>
</dbReference>
<organism evidence="2 3">
    <name type="scientific">Kribbella koreensis</name>
    <dbReference type="NCBI Taxonomy" id="57909"/>
    <lineage>
        <taxon>Bacteria</taxon>
        <taxon>Bacillati</taxon>
        <taxon>Actinomycetota</taxon>
        <taxon>Actinomycetes</taxon>
        <taxon>Propionibacteriales</taxon>
        <taxon>Kribbellaceae</taxon>
        <taxon>Kribbella</taxon>
    </lineage>
</organism>
<dbReference type="InterPro" id="IPR007630">
    <property type="entry name" value="RNA_pol_sigma70_r4"/>
</dbReference>
<dbReference type="InterPro" id="IPR036388">
    <property type="entry name" value="WH-like_DNA-bd_sf"/>
</dbReference>